<feature type="compositionally biased region" description="Basic and acidic residues" evidence="1">
    <location>
        <begin position="20"/>
        <end position="46"/>
    </location>
</feature>
<reference evidence="2 3" key="1">
    <citation type="submission" date="2024-04" db="EMBL/GenBank/DDBJ databases">
        <title>Isolation of an actinomycete strain from pig manure.</title>
        <authorList>
            <person name="Gong T."/>
            <person name="Yu Z."/>
            <person name="An M."/>
            <person name="Wei C."/>
            <person name="Yang W."/>
            <person name="Liu L."/>
        </authorList>
    </citation>
    <scope>NUCLEOTIDE SEQUENCE [LARGE SCALE GENOMIC DNA]</scope>
    <source>
        <strain evidence="2 3">ZF39</strain>
    </source>
</reference>
<evidence type="ECO:0008006" key="4">
    <source>
        <dbReference type="Google" id="ProtNLM"/>
    </source>
</evidence>
<name>A0ABZ3FMG3_9ACTN</name>
<proteinExistence type="predicted"/>
<evidence type="ECO:0000313" key="2">
    <source>
        <dbReference type="EMBL" id="XAN06350.1"/>
    </source>
</evidence>
<accession>A0ABZ3FMG3</accession>
<evidence type="ECO:0000256" key="1">
    <source>
        <dbReference type="SAM" id="MobiDB-lite"/>
    </source>
</evidence>
<keyword evidence="3" id="KW-1185">Reference proteome</keyword>
<organism evidence="2 3">
    <name type="scientific">Ammonicoccus fulvus</name>
    <dbReference type="NCBI Taxonomy" id="3138240"/>
    <lineage>
        <taxon>Bacteria</taxon>
        <taxon>Bacillati</taxon>
        <taxon>Actinomycetota</taxon>
        <taxon>Actinomycetes</taxon>
        <taxon>Propionibacteriales</taxon>
        <taxon>Propionibacteriaceae</taxon>
        <taxon>Ammonicoccus</taxon>
    </lineage>
</organism>
<protein>
    <recommendedName>
        <fullName evidence="4">Rhodanese domain-containing protein</fullName>
    </recommendedName>
</protein>
<dbReference type="Proteomes" id="UP001442841">
    <property type="component" value="Chromosome"/>
</dbReference>
<feature type="region of interest" description="Disordered" evidence="1">
    <location>
        <begin position="1"/>
        <end position="63"/>
    </location>
</feature>
<dbReference type="EMBL" id="CP154795">
    <property type="protein sequence ID" value="XAN06350.1"/>
    <property type="molecule type" value="Genomic_DNA"/>
</dbReference>
<sequence length="154" mass="17155">MELHAEGGSDAEGLMRVRRSAGELRRTRGQLRHDIGMRRREQRAAQRSDAPQHGITLCPGQPLDPHRTMLPTARISNAHLATKGLGQQLMPQADPEQGNLPIDGLDPHPFDRAHPEFAVIDTRSPAEHDDSMAQVIDLRQRLSINGHILQHDTL</sequence>
<evidence type="ECO:0000313" key="3">
    <source>
        <dbReference type="Proteomes" id="UP001442841"/>
    </source>
</evidence>
<gene>
    <name evidence="2" type="ORF">AADG42_03185</name>
</gene>